<dbReference type="PANTHER" id="PTHR43420">
    <property type="entry name" value="ACETYLTRANSFERASE"/>
    <property type="match status" value="1"/>
</dbReference>
<reference evidence="4" key="1">
    <citation type="submission" date="2022-06" db="EMBL/GenBank/DDBJ databases">
        <title>Aeoliella straminimaris, a novel planctomycete from sediments.</title>
        <authorList>
            <person name="Vitorino I.R."/>
            <person name="Lage O.M."/>
        </authorList>
    </citation>
    <scope>NUCLEOTIDE SEQUENCE</scope>
    <source>
        <strain evidence="4">ICT_H6.2</strain>
    </source>
</reference>
<organism evidence="4 5">
    <name type="scientific">Aeoliella straminimaris</name>
    <dbReference type="NCBI Taxonomy" id="2954799"/>
    <lineage>
        <taxon>Bacteria</taxon>
        <taxon>Pseudomonadati</taxon>
        <taxon>Planctomycetota</taxon>
        <taxon>Planctomycetia</taxon>
        <taxon>Pirellulales</taxon>
        <taxon>Lacipirellulaceae</taxon>
        <taxon>Aeoliella</taxon>
    </lineage>
</organism>
<feature type="domain" description="N-acetyltransferase" evidence="3">
    <location>
        <begin position="81"/>
        <end position="227"/>
    </location>
</feature>
<protein>
    <submittedName>
        <fullName evidence="4">GNAT family N-acetyltransferase</fullName>
    </submittedName>
</protein>
<dbReference type="Gene3D" id="3.40.630.30">
    <property type="match status" value="1"/>
</dbReference>
<dbReference type="PROSITE" id="PS51186">
    <property type="entry name" value="GNAT"/>
    <property type="match status" value="1"/>
</dbReference>
<evidence type="ECO:0000256" key="2">
    <source>
        <dbReference type="ARBA" id="ARBA00023315"/>
    </source>
</evidence>
<sequence length="227" mass="25359">MPAQEVCLAEHQNGVCHVIPSFVPSGYRFWPFVFGDRQTNPSMSITYIKRYRMEVDLTRQTVAPPRLPAGYRLRAWSKDLVDIHAETKYLSFHGELDAEIFPSLGTPDGCQRLMQGISSGTGFVPEATWLIEFTDPQGRSEPCATIQGMNLDHHFGSIQNVGVVPYHRGQGLGSALVTAALFGFQQVGLSRACLEVTVQNKNAVRLYQRLGFRRAKTIYKSVEMAHV</sequence>
<dbReference type="InterPro" id="IPR016181">
    <property type="entry name" value="Acyl_CoA_acyltransferase"/>
</dbReference>
<dbReference type="RefSeq" id="WP_252854690.1">
    <property type="nucleotide sequence ID" value="NZ_JAMXLR010000076.1"/>
</dbReference>
<keyword evidence="5" id="KW-1185">Reference proteome</keyword>
<evidence type="ECO:0000259" key="3">
    <source>
        <dbReference type="PROSITE" id="PS51186"/>
    </source>
</evidence>
<dbReference type="CDD" id="cd04301">
    <property type="entry name" value="NAT_SF"/>
    <property type="match status" value="1"/>
</dbReference>
<evidence type="ECO:0000313" key="4">
    <source>
        <dbReference type="EMBL" id="MCO6046576.1"/>
    </source>
</evidence>
<dbReference type="InterPro" id="IPR050680">
    <property type="entry name" value="YpeA/RimI_acetyltransf"/>
</dbReference>
<evidence type="ECO:0000313" key="5">
    <source>
        <dbReference type="Proteomes" id="UP001155241"/>
    </source>
</evidence>
<gene>
    <name evidence="4" type="ORF">NG895_21980</name>
</gene>
<keyword evidence="1" id="KW-0808">Transferase</keyword>
<comment type="caution">
    <text evidence="4">The sequence shown here is derived from an EMBL/GenBank/DDBJ whole genome shotgun (WGS) entry which is preliminary data.</text>
</comment>
<evidence type="ECO:0000256" key="1">
    <source>
        <dbReference type="ARBA" id="ARBA00022679"/>
    </source>
</evidence>
<accession>A0A9X2FJ13</accession>
<dbReference type="Pfam" id="PF00583">
    <property type="entry name" value="Acetyltransf_1"/>
    <property type="match status" value="1"/>
</dbReference>
<dbReference type="Proteomes" id="UP001155241">
    <property type="component" value="Unassembled WGS sequence"/>
</dbReference>
<dbReference type="InterPro" id="IPR000182">
    <property type="entry name" value="GNAT_dom"/>
</dbReference>
<name>A0A9X2FJ13_9BACT</name>
<proteinExistence type="predicted"/>
<dbReference type="PANTHER" id="PTHR43420:SF44">
    <property type="entry name" value="ACETYLTRANSFERASE YPEA"/>
    <property type="match status" value="1"/>
</dbReference>
<dbReference type="SUPFAM" id="SSF55729">
    <property type="entry name" value="Acyl-CoA N-acyltransferases (Nat)"/>
    <property type="match status" value="1"/>
</dbReference>
<keyword evidence="2" id="KW-0012">Acyltransferase</keyword>
<dbReference type="AlphaFoldDB" id="A0A9X2FJ13"/>
<dbReference type="GO" id="GO:0016747">
    <property type="term" value="F:acyltransferase activity, transferring groups other than amino-acyl groups"/>
    <property type="evidence" value="ECO:0007669"/>
    <property type="project" value="InterPro"/>
</dbReference>
<dbReference type="EMBL" id="JAMXLR010000076">
    <property type="protein sequence ID" value="MCO6046576.1"/>
    <property type="molecule type" value="Genomic_DNA"/>
</dbReference>